<gene>
    <name evidence="5" type="ORF">SAMN05216241_11345</name>
</gene>
<protein>
    <submittedName>
        <fullName evidence="5">Glycosyl transferase family 2</fullName>
    </submittedName>
</protein>
<proteinExistence type="inferred from homology"/>
<dbReference type="GO" id="GO:0016757">
    <property type="term" value="F:glycosyltransferase activity"/>
    <property type="evidence" value="ECO:0007669"/>
    <property type="project" value="UniProtKB-KW"/>
</dbReference>
<evidence type="ECO:0000313" key="6">
    <source>
        <dbReference type="Proteomes" id="UP000199415"/>
    </source>
</evidence>
<dbReference type="STRING" id="1082479.SAMN05216241_11345"/>
<dbReference type="InterPro" id="IPR029044">
    <property type="entry name" value="Nucleotide-diphossugar_trans"/>
</dbReference>
<name>A0A1G7UCA2_9PROT</name>
<feature type="domain" description="Glycosyltransferase 2-like" evidence="4">
    <location>
        <begin position="6"/>
        <end position="161"/>
    </location>
</feature>
<dbReference type="Proteomes" id="UP000199415">
    <property type="component" value="Unassembled WGS sequence"/>
</dbReference>
<dbReference type="CDD" id="cd00761">
    <property type="entry name" value="Glyco_tranf_GTA_type"/>
    <property type="match status" value="1"/>
</dbReference>
<dbReference type="PANTHER" id="PTHR43685:SF5">
    <property type="entry name" value="GLYCOSYLTRANSFERASE EPSE-RELATED"/>
    <property type="match status" value="1"/>
</dbReference>
<dbReference type="RefSeq" id="WP_090021707.1">
    <property type="nucleotide sequence ID" value="NZ_FNCE01000013.1"/>
</dbReference>
<comment type="similarity">
    <text evidence="1">Belongs to the glycosyltransferase 2 family.</text>
</comment>
<dbReference type="InterPro" id="IPR001173">
    <property type="entry name" value="Glyco_trans_2-like"/>
</dbReference>
<evidence type="ECO:0000313" key="5">
    <source>
        <dbReference type="EMBL" id="SDG45103.1"/>
    </source>
</evidence>
<evidence type="ECO:0000256" key="3">
    <source>
        <dbReference type="ARBA" id="ARBA00022679"/>
    </source>
</evidence>
<dbReference type="EMBL" id="FNCE01000013">
    <property type="protein sequence ID" value="SDG45103.1"/>
    <property type="molecule type" value="Genomic_DNA"/>
</dbReference>
<dbReference type="Gene3D" id="3.90.550.10">
    <property type="entry name" value="Spore Coat Polysaccharide Biosynthesis Protein SpsA, Chain A"/>
    <property type="match status" value="1"/>
</dbReference>
<reference evidence="5 6" key="1">
    <citation type="submission" date="2016-10" db="EMBL/GenBank/DDBJ databases">
        <authorList>
            <person name="de Groot N.N."/>
        </authorList>
    </citation>
    <scope>NUCLEOTIDE SEQUENCE [LARGE SCALE GENOMIC DNA]</scope>
    <source>
        <strain evidence="5 6">DSM 25584</strain>
    </source>
</reference>
<evidence type="ECO:0000256" key="2">
    <source>
        <dbReference type="ARBA" id="ARBA00022676"/>
    </source>
</evidence>
<sequence>MPPTVSVVMPAYNRAHTVGAAVDSVLAQSFADFELIVIDDGSTDATAAVVRQRGDARVHLVSHEHNRGLVASRNHALALSEGRYVAVLDSDDLAAPDRLARQVHALDTHPDLGEVGGWIRRIDERGRPGRIKRHPTSPRAVRAQMPWRAGIAHTTAMLRGDLARRLAYDLAYAQAEDSDLHARVLASHEIANIGAVLGFKRSHGGQTSADRTAARAGKQAVMARFLRQLGIEADAGELDRHFELTRPAERTRPLNGAELAWAAAWLDRLRAANARHAAFPEPEFSAFATLIQRHTALRALPRTPGHALTALWGMRRAPSAL</sequence>
<keyword evidence="3 5" id="KW-0808">Transferase</keyword>
<evidence type="ECO:0000256" key="1">
    <source>
        <dbReference type="ARBA" id="ARBA00006739"/>
    </source>
</evidence>
<evidence type="ECO:0000259" key="4">
    <source>
        <dbReference type="Pfam" id="PF00535"/>
    </source>
</evidence>
<dbReference type="SUPFAM" id="SSF53448">
    <property type="entry name" value="Nucleotide-diphospho-sugar transferases"/>
    <property type="match status" value="1"/>
</dbReference>
<dbReference type="PANTHER" id="PTHR43685">
    <property type="entry name" value="GLYCOSYLTRANSFERASE"/>
    <property type="match status" value="1"/>
</dbReference>
<dbReference type="OrthoDB" id="6383742at2"/>
<keyword evidence="2" id="KW-0328">Glycosyltransferase</keyword>
<dbReference type="InterPro" id="IPR050834">
    <property type="entry name" value="Glycosyltransf_2"/>
</dbReference>
<dbReference type="AlphaFoldDB" id="A0A1G7UCA2"/>
<dbReference type="Pfam" id="PF00535">
    <property type="entry name" value="Glycos_transf_2"/>
    <property type="match status" value="1"/>
</dbReference>
<organism evidence="5 6">
    <name type="scientific">Limimonas halophila</name>
    <dbReference type="NCBI Taxonomy" id="1082479"/>
    <lineage>
        <taxon>Bacteria</taxon>
        <taxon>Pseudomonadati</taxon>
        <taxon>Pseudomonadota</taxon>
        <taxon>Alphaproteobacteria</taxon>
        <taxon>Rhodospirillales</taxon>
        <taxon>Rhodovibrionaceae</taxon>
        <taxon>Limimonas</taxon>
    </lineage>
</organism>
<accession>A0A1G7UCA2</accession>
<keyword evidence="6" id="KW-1185">Reference proteome</keyword>